<proteinExistence type="predicted"/>
<organism evidence="1 2">
    <name type="scientific">Viridothelium virens</name>
    <name type="common">Speckled blister lichen</name>
    <name type="synonym">Trypethelium virens</name>
    <dbReference type="NCBI Taxonomy" id="1048519"/>
    <lineage>
        <taxon>Eukaryota</taxon>
        <taxon>Fungi</taxon>
        <taxon>Dikarya</taxon>
        <taxon>Ascomycota</taxon>
        <taxon>Pezizomycotina</taxon>
        <taxon>Dothideomycetes</taxon>
        <taxon>Dothideomycetes incertae sedis</taxon>
        <taxon>Trypetheliales</taxon>
        <taxon>Trypetheliaceae</taxon>
        <taxon>Viridothelium</taxon>
    </lineage>
</organism>
<dbReference type="AlphaFoldDB" id="A0A6A6GRI5"/>
<name>A0A6A6GRI5_VIRVR</name>
<sequence length="112" mass="12857">MGLCETLSTTVALQNQQLANQAKLLKKRKKIKKGKRVQLEGVLVYSTEDVLRIAREIEANTERKRKRSQRQQAALDENLDWMEDPSFEILSSDFDEAPASRRRCARIAQVVV</sequence>
<reference evidence="1" key="1">
    <citation type="journal article" date="2020" name="Stud. Mycol.">
        <title>101 Dothideomycetes genomes: a test case for predicting lifestyles and emergence of pathogens.</title>
        <authorList>
            <person name="Haridas S."/>
            <person name="Albert R."/>
            <person name="Binder M."/>
            <person name="Bloem J."/>
            <person name="Labutti K."/>
            <person name="Salamov A."/>
            <person name="Andreopoulos B."/>
            <person name="Baker S."/>
            <person name="Barry K."/>
            <person name="Bills G."/>
            <person name="Bluhm B."/>
            <person name="Cannon C."/>
            <person name="Castanera R."/>
            <person name="Culley D."/>
            <person name="Daum C."/>
            <person name="Ezra D."/>
            <person name="Gonzalez J."/>
            <person name="Henrissat B."/>
            <person name="Kuo A."/>
            <person name="Liang C."/>
            <person name="Lipzen A."/>
            <person name="Lutzoni F."/>
            <person name="Magnuson J."/>
            <person name="Mondo S."/>
            <person name="Nolan M."/>
            <person name="Ohm R."/>
            <person name="Pangilinan J."/>
            <person name="Park H.-J."/>
            <person name="Ramirez L."/>
            <person name="Alfaro M."/>
            <person name="Sun H."/>
            <person name="Tritt A."/>
            <person name="Yoshinaga Y."/>
            <person name="Zwiers L.-H."/>
            <person name="Turgeon B."/>
            <person name="Goodwin S."/>
            <person name="Spatafora J."/>
            <person name="Crous P."/>
            <person name="Grigoriev I."/>
        </authorList>
    </citation>
    <scope>NUCLEOTIDE SEQUENCE</scope>
    <source>
        <strain evidence="1">Tuck. ex Michener</strain>
    </source>
</reference>
<dbReference type="Proteomes" id="UP000800092">
    <property type="component" value="Unassembled WGS sequence"/>
</dbReference>
<keyword evidence="2" id="KW-1185">Reference proteome</keyword>
<evidence type="ECO:0000313" key="2">
    <source>
        <dbReference type="Proteomes" id="UP000800092"/>
    </source>
</evidence>
<protein>
    <submittedName>
        <fullName evidence="1">Uncharacterized protein</fullName>
    </submittedName>
</protein>
<evidence type="ECO:0000313" key="1">
    <source>
        <dbReference type="EMBL" id="KAF2228374.1"/>
    </source>
</evidence>
<dbReference type="EMBL" id="ML992080">
    <property type="protein sequence ID" value="KAF2228374.1"/>
    <property type="molecule type" value="Genomic_DNA"/>
</dbReference>
<accession>A0A6A6GRI5</accession>
<gene>
    <name evidence="1" type="ORF">EV356DRAFT_502816</name>
</gene>